<dbReference type="Proteomes" id="UP000007819">
    <property type="component" value="Chromosome A1"/>
</dbReference>
<sequence length="1443" mass="167928">MTLSAITAATGRNDVYLSQTEHDVGCKLQLWTLFVGCKTVYAERTRVEVPSDASASGCWTPYGWYVFCDSLANIYRVQPGAPEPEMVVMTTAADPISAKRGSGSGGPGALVCPTKQGFMLYAVNQDNRLTCFKDTRGIFTKIWTMVVDCTLQCMVAVKNDVYGWSDEGTLLQLTQKKQKILKLYGSKIKYFTFVKPTDETVATINHANILQVWDASTGEFKSKMKLNGTATDLCSNPFYYYIAITFKNGKMELLRTVPKVNEIECIAKIVLCDEDLSSVKFFSDGNICSVTSFPTGRFYYISITLGQQCTVLREHHLGKYVVDIDIIDDKKSSFLTVLYTDLKNAENAGNNILIFDINFNIVFKLNDIQNYFTSVFKWSSCYVPGALNIAFTVLQSKCIHLMTIDIVKEKMLESQTIPLDHQLKSIKTYTNENHCVTFSPDGSYNIYEFDDDGQWKQIIMVNCSHWQSGGLIAAQVDVNAHNILTLSHQGNFMCTSFKGNLSRNRRSDKINFPIIEDHFETKGIGFEDGPESPKRMTWEMINQQNELNASIAVYSNQKQQIIQDFEKIKTELRNLLETNVNGPDDMKIDIEEFDLNVDYRLSFREKCKLERKEYEEKILSDINKFKLETENIIKEKWETLFIKPKSIYCLKIIYKVDNYPISIKDQDIIKKANIIIEERTLIRDMSEQLSSAEDPFSKNNFEILDVESNSLESDYKQSNDLSMMGSISYEFVETIDTLNSQYNYYKLEMAEDEIILLKFMVNKLKHKFNQIFDDLFTEKQQQLDNLKEYNDRLRVIETELRLACKIEPTEPSPVDYEWNKYEQTEELLHVDGDEVPVELYHNNVLSSKEMSNDMNSGAEERNSETITLNNYRRRALMIMMDGVLEKRWEDELKKDVPIPQCMVLNKNPEDFTADDLKAIDEYEKLTLALNEERVKYKNILEEEKTKIHHHIEQIIEQFDNNVFTLFQMKLKYNSAIDHENLKMLRLSKMLSDSDQRKHQIKRHNEIILELREAITGFEQIIAETNKKIAKTEPNSLLNTIEALNHKNNILNKRFKSEFPSKLIYEQALIAYNRRPKIQGNKNYSSILGYQFVNTIMDPSDDKLHLLTPEFVKYLDTLRVYDDYKYVDDYKLNMDRETWHKVCNFRRMKIESEFKISACQKDATDKDNLLDSLKRDKEDKEAMIEKLKMTIIRLENQDLYYEDNPEVQLVVPQGNVETVLTGHFSDFESTTLISKNAIDEVNTEIKKMGSTKIDALSNLLKFKRKCRFLKWEHDILKNHKMPLYKFRFDLITSMKITENVLNYLKFKMKGINNAEQAEQNVDKELSAIKFTYTKQKEKLNEKLNEMYKTERDIKNKNKKADEEIEQMTCELTELKCLIDYGLNDKLMHHSGEKMKDIMKFTQINTKVLELHKEIEALQIELELLLLRTFPTLYTNFPKNTSISK</sequence>
<dbReference type="PANTHER" id="PTHR14885">
    <property type="entry name" value="CILIA- AND FLAGELLA-ASSOCIATED PROTEIN 43-RELATED"/>
    <property type="match status" value="1"/>
</dbReference>
<dbReference type="GeneID" id="100574441"/>
<dbReference type="KEGG" id="api:100574441"/>
<dbReference type="GO" id="GO:0005930">
    <property type="term" value="C:axoneme"/>
    <property type="evidence" value="ECO:0007669"/>
    <property type="project" value="TreeGrafter"/>
</dbReference>
<reference evidence="11" key="1">
    <citation type="submission" date="2010-06" db="EMBL/GenBank/DDBJ databases">
        <authorList>
            <person name="Jiang H."/>
            <person name="Abraham K."/>
            <person name="Ali S."/>
            <person name="Alsbrooks S.L."/>
            <person name="Anim B.N."/>
            <person name="Anosike U.S."/>
            <person name="Attaway T."/>
            <person name="Bandaranaike D.P."/>
            <person name="Battles P.K."/>
            <person name="Bell S.N."/>
            <person name="Bell A.V."/>
            <person name="Beltran B."/>
            <person name="Bickham C."/>
            <person name="Bustamante Y."/>
            <person name="Caleb T."/>
            <person name="Canada A."/>
            <person name="Cardenas V."/>
            <person name="Carter K."/>
            <person name="Chacko J."/>
            <person name="Chandrabose M.N."/>
            <person name="Chavez D."/>
            <person name="Chavez A."/>
            <person name="Chen L."/>
            <person name="Chu H.-S."/>
            <person name="Claassen K.J."/>
            <person name="Cockrell R."/>
            <person name="Collins M."/>
            <person name="Cooper J.A."/>
            <person name="Cree A."/>
            <person name="Curry S.M."/>
            <person name="Da Y."/>
            <person name="Dao M.D."/>
            <person name="Das B."/>
            <person name="Davila M.-L."/>
            <person name="Davy-Carroll L."/>
            <person name="Denson S."/>
            <person name="Dinh H."/>
            <person name="Ebong V.E."/>
            <person name="Edwards J.R."/>
            <person name="Egan A."/>
            <person name="El-Daye J."/>
            <person name="Escobedo L."/>
            <person name="Fernandez S."/>
            <person name="Fernando P.R."/>
            <person name="Flagg N."/>
            <person name="Forbes L.D."/>
            <person name="Fowler R.G."/>
            <person name="Fu Q."/>
            <person name="Gabisi R.A."/>
            <person name="Ganer J."/>
            <person name="Garbino Pronczuk A."/>
            <person name="Garcia R.M."/>
            <person name="Garner T."/>
            <person name="Garrett T.E."/>
            <person name="Gonzalez D.A."/>
            <person name="Hamid H."/>
            <person name="Hawkins E.S."/>
            <person name="Hirani K."/>
            <person name="Hogues M.E."/>
            <person name="Hollins B."/>
            <person name="Hsiao C.-H."/>
            <person name="Jabil R."/>
            <person name="James M.L."/>
            <person name="Jhangiani S.N."/>
            <person name="Johnson B."/>
            <person name="Johnson Q."/>
            <person name="Joshi V."/>
            <person name="Kalu J.B."/>
            <person name="Kam C."/>
            <person name="Kashfia A."/>
            <person name="Keebler J."/>
            <person name="Kisamo H."/>
            <person name="Kovar C.L."/>
            <person name="Lago L.A."/>
            <person name="Lai C.-Y."/>
            <person name="Laidlaw J."/>
            <person name="Lara F."/>
            <person name="Le T.-K."/>
            <person name="Lee S.L."/>
            <person name="Legall F.H."/>
            <person name="Lemon S.J."/>
            <person name="Lewis L.R."/>
            <person name="Li B."/>
            <person name="Liu Y."/>
            <person name="Liu Y.-S."/>
            <person name="Lopez J."/>
            <person name="Lozado R.J."/>
            <person name="Lu J."/>
            <person name="Madu R.C."/>
            <person name="Maheshwari M."/>
            <person name="Maheshwari R."/>
            <person name="Malloy K."/>
            <person name="Martinez E."/>
            <person name="Mathew T."/>
            <person name="Mercado I.C."/>
            <person name="Mercado C."/>
            <person name="Meyer B."/>
            <person name="Montgomery K."/>
            <person name="Morgan M.B."/>
            <person name="Munidasa M."/>
            <person name="Nazareth L.V."/>
            <person name="Nelson J."/>
            <person name="Ng B.M."/>
            <person name="Nguyen N.B."/>
            <person name="Nguyen P.Q."/>
            <person name="Nguyen T."/>
            <person name="Obregon M."/>
            <person name="Okwuonu G.O."/>
            <person name="Onwere C.G."/>
            <person name="Orozco G."/>
            <person name="Parra A."/>
            <person name="Patel S."/>
            <person name="Patil S."/>
            <person name="Perez A."/>
            <person name="Perez Y."/>
            <person name="Pham C."/>
            <person name="Primus E.L."/>
            <person name="Pu L.-L."/>
            <person name="Puazo M."/>
            <person name="Qin X."/>
            <person name="Quiroz J.B."/>
            <person name="Reese J."/>
            <person name="Richards S."/>
            <person name="Rives C.M."/>
            <person name="Robberts R."/>
            <person name="Ruiz S.J."/>
            <person name="Ruiz M.J."/>
            <person name="Santibanez J."/>
            <person name="Schneider B.W."/>
            <person name="Sisson I."/>
            <person name="Smith M."/>
            <person name="Sodergren E."/>
            <person name="Song X.-Z."/>
            <person name="Song B.B."/>
            <person name="Summersgill H."/>
            <person name="Thelus R."/>
            <person name="Thornton R.D."/>
            <person name="Trejos Z.Y."/>
            <person name="Usmani K."/>
            <person name="Vattathil S."/>
            <person name="Villasana D."/>
            <person name="Walker D.L."/>
            <person name="Wang S."/>
            <person name="Wang K."/>
            <person name="White C.S."/>
            <person name="Williams A.C."/>
            <person name="Williamson J."/>
            <person name="Wilson K."/>
            <person name="Woghiren I.O."/>
            <person name="Woodworth J.R."/>
            <person name="Worley K.C."/>
            <person name="Wright R.A."/>
            <person name="Wu W."/>
            <person name="Young L."/>
            <person name="Zhang L."/>
            <person name="Zhang J."/>
            <person name="Zhu Y."/>
            <person name="Muzny D.M."/>
            <person name="Weinstock G."/>
            <person name="Gibbs R.A."/>
        </authorList>
    </citation>
    <scope>NUCLEOTIDE SEQUENCE [LARGE SCALE GENOMIC DNA]</scope>
    <source>
        <strain evidence="11">LSR1</strain>
    </source>
</reference>
<keyword evidence="11" id="KW-1185">Reference proteome</keyword>
<dbReference type="EnsemblMetazoa" id="XM_016800862.2">
    <property type="protein sequence ID" value="XP_016656351.2"/>
    <property type="gene ID" value="LOC100574441"/>
</dbReference>
<dbReference type="GO" id="GO:0003341">
    <property type="term" value="P:cilium movement"/>
    <property type="evidence" value="ECO:0007669"/>
    <property type="project" value="UniProtKB-ARBA"/>
</dbReference>
<dbReference type="Pfam" id="PF25828">
    <property type="entry name" value="CC_Cfap43"/>
    <property type="match status" value="1"/>
</dbReference>
<dbReference type="PANTHER" id="PTHR14885:SF1">
    <property type="entry name" value="CILIA- AND FLAGELLA-ASSOCIATED PROTEIN 43"/>
    <property type="match status" value="1"/>
</dbReference>
<comment type="subcellular location">
    <subcellularLocation>
        <location evidence="1">Cell projection</location>
        <location evidence="1">Cilium</location>
    </subcellularLocation>
    <subcellularLocation>
        <location evidence="2">Cytoplasm</location>
        <location evidence="2">Cytoskeleton</location>
    </subcellularLocation>
</comment>
<evidence type="ECO:0000256" key="3">
    <source>
        <dbReference type="ARBA" id="ARBA00022490"/>
    </source>
</evidence>
<keyword evidence="7" id="KW-0206">Cytoskeleton</keyword>
<accession>A0A8R2D145</accession>
<keyword evidence="4" id="KW-0853">WD repeat</keyword>
<evidence type="ECO:0000256" key="8">
    <source>
        <dbReference type="ARBA" id="ARBA00023273"/>
    </source>
</evidence>
<feature type="coiled-coil region" evidence="9">
    <location>
        <begin position="1169"/>
        <end position="1196"/>
    </location>
</feature>
<keyword evidence="8" id="KW-0966">Cell projection</keyword>
<keyword evidence="5" id="KW-0677">Repeat</keyword>
<feature type="coiled-coil region" evidence="9">
    <location>
        <begin position="1335"/>
        <end position="1376"/>
    </location>
</feature>
<evidence type="ECO:0000256" key="2">
    <source>
        <dbReference type="ARBA" id="ARBA00004245"/>
    </source>
</evidence>
<dbReference type="GO" id="GO:0060271">
    <property type="term" value="P:cilium assembly"/>
    <property type="evidence" value="ECO:0007669"/>
    <property type="project" value="TreeGrafter"/>
</dbReference>
<dbReference type="Gene3D" id="2.130.10.10">
    <property type="entry name" value="YVTN repeat-like/Quinoprotein amine dehydrogenase"/>
    <property type="match status" value="1"/>
</dbReference>
<dbReference type="RefSeq" id="XP_016656351.2">
    <property type="nucleotide sequence ID" value="XM_016800862.2"/>
</dbReference>
<evidence type="ECO:0000256" key="1">
    <source>
        <dbReference type="ARBA" id="ARBA00004138"/>
    </source>
</evidence>
<evidence type="ECO:0000313" key="10">
    <source>
        <dbReference type="EnsemblMetazoa" id="XP_016656351.2"/>
    </source>
</evidence>
<keyword evidence="6 9" id="KW-0175">Coiled coil</keyword>
<reference evidence="10" key="2">
    <citation type="submission" date="2022-06" db="UniProtKB">
        <authorList>
            <consortium name="EnsemblMetazoa"/>
        </authorList>
    </citation>
    <scope>IDENTIFICATION</scope>
</reference>
<dbReference type="InterPro" id="IPR015943">
    <property type="entry name" value="WD40/YVTN_repeat-like_dom_sf"/>
</dbReference>
<dbReference type="SUPFAM" id="SSF82171">
    <property type="entry name" value="DPP6 N-terminal domain-like"/>
    <property type="match status" value="1"/>
</dbReference>
<organism evidence="10 11">
    <name type="scientific">Acyrthosiphon pisum</name>
    <name type="common">Pea aphid</name>
    <dbReference type="NCBI Taxonomy" id="7029"/>
    <lineage>
        <taxon>Eukaryota</taxon>
        <taxon>Metazoa</taxon>
        <taxon>Ecdysozoa</taxon>
        <taxon>Arthropoda</taxon>
        <taxon>Hexapoda</taxon>
        <taxon>Insecta</taxon>
        <taxon>Pterygota</taxon>
        <taxon>Neoptera</taxon>
        <taxon>Paraneoptera</taxon>
        <taxon>Hemiptera</taxon>
        <taxon>Sternorrhyncha</taxon>
        <taxon>Aphidomorpha</taxon>
        <taxon>Aphidoidea</taxon>
        <taxon>Aphididae</taxon>
        <taxon>Macrosiphini</taxon>
        <taxon>Acyrthosiphon</taxon>
    </lineage>
</organism>
<evidence type="ECO:0000256" key="5">
    <source>
        <dbReference type="ARBA" id="ARBA00022737"/>
    </source>
</evidence>
<dbReference type="OrthoDB" id="6612087at2759"/>
<evidence type="ECO:0000256" key="6">
    <source>
        <dbReference type="ARBA" id="ARBA00023054"/>
    </source>
</evidence>
<evidence type="ECO:0000256" key="4">
    <source>
        <dbReference type="ARBA" id="ARBA00022574"/>
    </source>
</evidence>
<evidence type="ECO:0000313" key="11">
    <source>
        <dbReference type="Proteomes" id="UP000007819"/>
    </source>
</evidence>
<protein>
    <recommendedName>
        <fullName evidence="12">Cilia- and flagella-associated protein 43</fullName>
    </recommendedName>
</protein>
<name>A0A8R2D145_ACYPI</name>
<evidence type="ECO:0000256" key="9">
    <source>
        <dbReference type="SAM" id="Coils"/>
    </source>
</evidence>
<proteinExistence type="predicted"/>
<keyword evidence="3" id="KW-0963">Cytoplasm</keyword>
<evidence type="ECO:0008006" key="12">
    <source>
        <dbReference type="Google" id="ProtNLM"/>
    </source>
</evidence>
<evidence type="ECO:0000256" key="7">
    <source>
        <dbReference type="ARBA" id="ARBA00023212"/>
    </source>
</evidence>